<proteinExistence type="predicted"/>
<name>A0A0F9FRZ7_9ZZZZ</name>
<dbReference type="EMBL" id="LAZR01020416">
    <property type="protein sequence ID" value="KKL88958.1"/>
    <property type="molecule type" value="Genomic_DNA"/>
</dbReference>
<dbReference type="AlphaFoldDB" id="A0A0F9FRZ7"/>
<organism evidence="1">
    <name type="scientific">marine sediment metagenome</name>
    <dbReference type="NCBI Taxonomy" id="412755"/>
    <lineage>
        <taxon>unclassified sequences</taxon>
        <taxon>metagenomes</taxon>
        <taxon>ecological metagenomes</taxon>
    </lineage>
</organism>
<comment type="caution">
    <text evidence="1">The sequence shown here is derived from an EMBL/GenBank/DDBJ whole genome shotgun (WGS) entry which is preliminary data.</text>
</comment>
<evidence type="ECO:0000313" key="1">
    <source>
        <dbReference type="EMBL" id="KKL88958.1"/>
    </source>
</evidence>
<reference evidence="1" key="1">
    <citation type="journal article" date="2015" name="Nature">
        <title>Complex archaea that bridge the gap between prokaryotes and eukaryotes.</title>
        <authorList>
            <person name="Spang A."/>
            <person name="Saw J.H."/>
            <person name="Jorgensen S.L."/>
            <person name="Zaremba-Niedzwiedzka K."/>
            <person name="Martijn J."/>
            <person name="Lind A.E."/>
            <person name="van Eijk R."/>
            <person name="Schleper C."/>
            <person name="Guy L."/>
            <person name="Ettema T.J."/>
        </authorList>
    </citation>
    <scope>NUCLEOTIDE SEQUENCE</scope>
</reference>
<accession>A0A0F9FRZ7</accession>
<gene>
    <name evidence="1" type="ORF">LCGC14_1919520</name>
</gene>
<sequence length="286" mass="33062">MITDNGNRKSVYMSMKARPVGLNRLGIGNTQVSIDINARVLNENYGLGFCMDTLDQLMDILKKSGIELHHDFLKESVLSLVHVKNDVNVHIENLLSEFAMITPKRFYTTYRKNSITLESINKHHKTTTCIYGKYAEMVSNKTKYEGLEIDLKDFEGISRVESKFNGWRTVAKFFGTRNFIDILKQENVNSILINNILNGQLMETPQLDLSRFKTISQLSDYAKAKLLFDHTDGNIELIKHEFKLRLGEKTKVNYQMRKIEKLLPFVQNPEGRILKSIIELKQQLKE</sequence>
<protein>
    <submittedName>
        <fullName evidence="1">Uncharacterized protein</fullName>
    </submittedName>
</protein>